<reference evidence="4 5" key="2">
    <citation type="journal article" date="2012" name="Proc. Natl. Acad. Sci. U.S.A.">
        <title>Gain and loss of multiple functionally related, horizontally transferred genes in the reduced genomes of two microsporidian parasites.</title>
        <authorList>
            <person name="Pombert J.-F."/>
            <person name="Selman M."/>
            <person name="Burki F."/>
            <person name="Bardell F.T."/>
            <person name="Farinelli L."/>
            <person name="Solter L.F."/>
            <person name="Whitman D.W."/>
            <person name="Weiss L.M."/>
            <person name="Corradi N."/>
            <person name="Keeling P.J."/>
        </authorList>
    </citation>
    <scope>NUCLEOTIDE SEQUENCE [LARGE SCALE GENOMIC DNA]</scope>
    <source>
        <strain evidence="4 5">ATCC 50506</strain>
    </source>
</reference>
<dbReference type="GO" id="GO:0006281">
    <property type="term" value="P:DNA repair"/>
    <property type="evidence" value="ECO:0007669"/>
    <property type="project" value="InterPro"/>
</dbReference>
<reference evidence="4 5" key="1">
    <citation type="journal article" date="2010" name="Nat. Commun.">
        <title>The complete sequence of the smallest known nuclear genome from the microsporidian Encephalitozoon intestinalis.</title>
        <authorList>
            <person name="Corradi N."/>
            <person name="Pombert J.-F."/>
            <person name="Farinelli L."/>
            <person name="Didier E.S."/>
            <person name="Keeling P.J."/>
        </authorList>
    </citation>
    <scope>NUCLEOTIDE SEQUENCE [LARGE SCALE GENOMIC DNA]</scope>
    <source>
        <strain evidence="4 5">ATCC 50506</strain>
    </source>
</reference>
<dbReference type="GO" id="GO:0003677">
    <property type="term" value="F:DNA binding"/>
    <property type="evidence" value="ECO:0007669"/>
    <property type="project" value="InterPro"/>
</dbReference>
<dbReference type="GO" id="GO:0031981">
    <property type="term" value="C:nuclear lumen"/>
    <property type="evidence" value="ECO:0007669"/>
    <property type="project" value="UniProtKB-ARBA"/>
</dbReference>
<comment type="subcellular location">
    <subcellularLocation>
        <location evidence="1">Nucleus</location>
    </subcellularLocation>
</comment>
<dbReference type="KEGG" id="ein:Eint_070900"/>
<dbReference type="GO" id="GO:0006260">
    <property type="term" value="P:DNA replication"/>
    <property type="evidence" value="ECO:0007669"/>
    <property type="project" value="InterPro"/>
</dbReference>
<dbReference type="Pfam" id="PF08661">
    <property type="entry name" value="Rep_fac-A_3"/>
    <property type="match status" value="1"/>
</dbReference>
<proteinExistence type="inferred from homology"/>
<evidence type="ECO:0008006" key="6">
    <source>
        <dbReference type="Google" id="ProtNLM"/>
    </source>
</evidence>
<keyword evidence="3" id="KW-0539">Nucleus</keyword>
<evidence type="ECO:0000313" key="4">
    <source>
        <dbReference type="EMBL" id="ADM11853.1"/>
    </source>
</evidence>
<sequence>MHSLDPRNCEGQTVVVIGRLERVEDGIVVLKCMEREIQVKHQDVGLYKSGLVRVSGVVEDGVLVENSVHPVGNGFDMETYCRFVDVAAKYPDLF</sequence>
<evidence type="ECO:0000256" key="2">
    <source>
        <dbReference type="ARBA" id="ARBA00009761"/>
    </source>
</evidence>
<name>E0S818_ENCIT</name>
<dbReference type="InterPro" id="IPR012340">
    <property type="entry name" value="NA-bd_OB-fold"/>
</dbReference>
<evidence type="ECO:0000256" key="1">
    <source>
        <dbReference type="ARBA" id="ARBA00004123"/>
    </source>
</evidence>
<dbReference type="RefSeq" id="XP_003073213.1">
    <property type="nucleotide sequence ID" value="XM_003073167.1"/>
</dbReference>
<evidence type="ECO:0000313" key="5">
    <source>
        <dbReference type="Proteomes" id="UP000002313"/>
    </source>
</evidence>
<organism evidence="4 5">
    <name type="scientific">Encephalitozoon intestinalis (strain ATCC 50506)</name>
    <name type="common">Microsporidian parasite</name>
    <name type="synonym">Septata intestinalis</name>
    <dbReference type="NCBI Taxonomy" id="876142"/>
    <lineage>
        <taxon>Eukaryota</taxon>
        <taxon>Fungi</taxon>
        <taxon>Fungi incertae sedis</taxon>
        <taxon>Microsporidia</taxon>
        <taxon>Unikaryonidae</taxon>
        <taxon>Encephalitozoon</taxon>
    </lineage>
</organism>
<dbReference type="Proteomes" id="UP000002313">
    <property type="component" value="Chromosome VII"/>
</dbReference>
<accession>E0S818</accession>
<dbReference type="GO" id="GO:0006310">
    <property type="term" value="P:DNA recombination"/>
    <property type="evidence" value="ECO:0007669"/>
    <property type="project" value="InterPro"/>
</dbReference>
<dbReference type="VEuPathDB" id="MicrosporidiaDB:Eint_070900"/>
<dbReference type="AlphaFoldDB" id="E0S818"/>
<dbReference type="OrthoDB" id="2190827at2759"/>
<keyword evidence="5" id="KW-1185">Reference proteome</keyword>
<comment type="similarity">
    <text evidence="2">Belongs to the replication factor A protein 3 family.</text>
</comment>
<evidence type="ECO:0000256" key="3">
    <source>
        <dbReference type="ARBA" id="ARBA00023242"/>
    </source>
</evidence>
<dbReference type="InterPro" id="IPR013970">
    <property type="entry name" value="Rfa2"/>
</dbReference>
<dbReference type="GeneID" id="9698032"/>
<dbReference type="HOGENOM" id="CLU_185473_0_0_1"/>
<gene>
    <name evidence="4" type="ORF">Eint_070900</name>
</gene>
<dbReference type="SUPFAM" id="SSF50249">
    <property type="entry name" value="Nucleic acid-binding proteins"/>
    <property type="match status" value="1"/>
</dbReference>
<protein>
    <recommendedName>
        <fullName evidence="6">Replication factor A protein 3</fullName>
    </recommendedName>
</protein>
<dbReference type="Gene3D" id="2.40.50.140">
    <property type="entry name" value="Nucleic acid-binding proteins"/>
    <property type="match status" value="1"/>
</dbReference>
<dbReference type="EMBL" id="CP001948">
    <property type="protein sequence ID" value="ADM11853.1"/>
    <property type="molecule type" value="Genomic_DNA"/>
</dbReference>